<dbReference type="Pfam" id="PF00196">
    <property type="entry name" value="GerE"/>
    <property type="match status" value="1"/>
</dbReference>
<gene>
    <name evidence="2" type="ORF">C8J28_11337</name>
</gene>
<dbReference type="Proteomes" id="UP000244060">
    <property type="component" value="Unassembled WGS sequence"/>
</dbReference>
<keyword evidence="3" id="KW-1185">Reference proteome</keyword>
<dbReference type="PANTHER" id="PTHR45566:SF1">
    <property type="entry name" value="HTH-TYPE TRANSCRIPTIONAL REGULATOR YHJB-RELATED"/>
    <property type="match status" value="1"/>
</dbReference>
<dbReference type="RefSeq" id="WP_011908018.1">
    <property type="nucleotide sequence ID" value="NZ_CP089965.1"/>
</dbReference>
<sequence length="247" mass="26926">MKHLPDTFSKSLNSIGADLPGSAGVCLSERCTLIMIDPRTLERECLVRCVELAHPEIKVMGFGSIDEWQNRRDRHGHEVILYSTGNRPVTEVSREIATLVAEAGVAPVVVIGAANDLREMIAAFDCGARSYLPSSVGIDDIVEASRLASFDGIFLPTASLTALRGALPDREESHMAVNEHLTERQRAVCDALRRGKSNKIIAGELNLCESTVKVHIRNIMKKLGAKNRTEAAFKLNSSMFAGEGRLS</sequence>
<evidence type="ECO:0000313" key="3">
    <source>
        <dbReference type="Proteomes" id="UP000244060"/>
    </source>
</evidence>
<protein>
    <submittedName>
        <fullName evidence="2">LuxR family transcriptional regulator</fullName>
    </submittedName>
</protein>
<feature type="domain" description="HTH luxR-type" evidence="1">
    <location>
        <begin position="174"/>
        <end position="239"/>
    </location>
</feature>
<dbReference type="SUPFAM" id="SSF46894">
    <property type="entry name" value="C-terminal effector domain of the bipartite response regulators"/>
    <property type="match status" value="1"/>
</dbReference>
<dbReference type="EMBL" id="QAOT01000013">
    <property type="protein sequence ID" value="PTR15890.1"/>
    <property type="molecule type" value="Genomic_DNA"/>
</dbReference>
<dbReference type="GO" id="GO:0003677">
    <property type="term" value="F:DNA binding"/>
    <property type="evidence" value="ECO:0007669"/>
    <property type="project" value="InterPro"/>
</dbReference>
<dbReference type="InterPro" id="IPR000792">
    <property type="entry name" value="Tscrpt_reg_LuxR_C"/>
</dbReference>
<dbReference type="PRINTS" id="PR00038">
    <property type="entry name" value="HTHLUXR"/>
</dbReference>
<comment type="caution">
    <text evidence="2">The sequence shown here is derived from an EMBL/GenBank/DDBJ whole genome shotgun (WGS) entry which is preliminary data.</text>
</comment>
<dbReference type="PROSITE" id="PS00622">
    <property type="entry name" value="HTH_LUXR_1"/>
    <property type="match status" value="1"/>
</dbReference>
<proteinExistence type="predicted"/>
<dbReference type="PROSITE" id="PS50043">
    <property type="entry name" value="HTH_LUXR_2"/>
    <property type="match status" value="1"/>
</dbReference>
<evidence type="ECO:0000313" key="2">
    <source>
        <dbReference type="EMBL" id="PTR15890.1"/>
    </source>
</evidence>
<dbReference type="InterPro" id="IPR016032">
    <property type="entry name" value="Sig_transdc_resp-reg_C-effctor"/>
</dbReference>
<dbReference type="SMART" id="SM00421">
    <property type="entry name" value="HTH_LUXR"/>
    <property type="match status" value="1"/>
</dbReference>
<dbReference type="CDD" id="cd06170">
    <property type="entry name" value="LuxR_C_like"/>
    <property type="match status" value="1"/>
</dbReference>
<evidence type="ECO:0000259" key="1">
    <source>
        <dbReference type="PROSITE" id="PS50043"/>
    </source>
</evidence>
<dbReference type="OrthoDB" id="9810375at2"/>
<dbReference type="AlphaFoldDB" id="A0A2T5K0G8"/>
<name>A0A2T5K0G8_9RHOB</name>
<dbReference type="PANTHER" id="PTHR45566">
    <property type="entry name" value="HTH-TYPE TRANSCRIPTIONAL REGULATOR YHJB-RELATED"/>
    <property type="match status" value="1"/>
</dbReference>
<dbReference type="Gene3D" id="3.40.50.2300">
    <property type="match status" value="1"/>
</dbReference>
<accession>A0A2T5K0G8</accession>
<dbReference type="GO" id="GO:0006355">
    <property type="term" value="P:regulation of DNA-templated transcription"/>
    <property type="evidence" value="ECO:0007669"/>
    <property type="project" value="InterPro"/>
</dbReference>
<reference evidence="2 3" key="1">
    <citation type="submission" date="2018-04" db="EMBL/GenBank/DDBJ databases">
        <title>Genomic Encyclopedia of Type Strains, Phase III (KMG-III): the genomes of soil and plant-associated and newly described type strains.</title>
        <authorList>
            <person name="Whitman W."/>
        </authorList>
    </citation>
    <scope>NUCLEOTIDE SEQUENCE [LARGE SCALE GENOMIC DNA]</scope>
    <source>
        <strain evidence="2 3">KA25</strain>
    </source>
</reference>
<dbReference type="InterPro" id="IPR051015">
    <property type="entry name" value="EvgA-like"/>
</dbReference>
<organism evidence="2 3">
    <name type="scientific">Cereibacter azotoformans</name>
    <dbReference type="NCBI Taxonomy" id="43057"/>
    <lineage>
        <taxon>Bacteria</taxon>
        <taxon>Pseudomonadati</taxon>
        <taxon>Pseudomonadota</taxon>
        <taxon>Alphaproteobacteria</taxon>
        <taxon>Rhodobacterales</taxon>
        <taxon>Paracoccaceae</taxon>
        <taxon>Cereibacter</taxon>
    </lineage>
</organism>